<reference evidence="1" key="1">
    <citation type="submission" date="2018-04" db="EMBL/GenBank/DDBJ databases">
        <authorList>
            <person name="Go L.Y."/>
            <person name="Mitchell J.A."/>
        </authorList>
    </citation>
    <scope>NUCLEOTIDE SEQUENCE</scope>
    <source>
        <strain evidence="1">WBAF</strain>
    </source>
</reference>
<organism evidence="1">
    <name type="scientific">Wolbachia endosymbiont of Aleurodicus floccissimus</name>
    <dbReference type="NCBI Taxonomy" id="2152762"/>
    <lineage>
        <taxon>Bacteria</taxon>
        <taxon>Pseudomonadati</taxon>
        <taxon>Pseudomonadota</taxon>
        <taxon>Alphaproteobacteria</taxon>
        <taxon>Rickettsiales</taxon>
        <taxon>Anaplasmataceae</taxon>
        <taxon>Wolbachieae</taxon>
        <taxon>Wolbachia</taxon>
    </lineage>
</organism>
<name>A0A3B0IXY4_9RICK</name>
<evidence type="ECO:0000313" key="1">
    <source>
        <dbReference type="EMBL" id="SPP34330.1"/>
    </source>
</evidence>
<dbReference type="EMBL" id="OUNF01000325">
    <property type="protein sequence ID" value="SPP34330.1"/>
    <property type="molecule type" value="Genomic_DNA"/>
</dbReference>
<protein>
    <submittedName>
        <fullName evidence="1">Uncharacterized protein</fullName>
    </submittedName>
</protein>
<sequence>MPTFKECLKGIVSDEKLENAITFFQGPLIDFVNKHKSHYFKLHVLEGKPREFYNFDPLYWIIPHWIKSNYSLSSLYLRMFVEVLSDFSMSKEKGYIRGLCEILCDWVIKNDYLRNSVAFSKVFVNQQKKLTNDEKKKLLDMISSDASFFRRERWYRERLFYERHGCYPNDYVSCEDHKCIMVQDRTTGKYKINSAILSKNLDKVKPGYYATLYFTRLNGSGHAMLVRRNSDIKESFSLFDPNCIALFDITKEEVSNSAAEILELLYFDVNFEDLGIIERRKGISESLATKNKSVAKFTEKEVRELLEDSNISMLTYRKLEG</sequence>
<dbReference type="AlphaFoldDB" id="A0A3B0IXY4"/>
<accession>A0A3B0IXY4</accession>
<gene>
    <name evidence="1" type="ORF">WBAF_1235</name>
</gene>
<proteinExistence type="predicted"/>